<dbReference type="PANTHER" id="PTHR22807">
    <property type="entry name" value="NOP2 YEAST -RELATED NOL1/NOP2/FMU SUN DOMAIN-CONTAINING"/>
    <property type="match status" value="1"/>
</dbReference>
<name>A0A126QTN5_9BACT</name>
<dbReference type="SUPFAM" id="SSF53335">
    <property type="entry name" value="S-adenosyl-L-methionine-dependent methyltransferases"/>
    <property type="match status" value="1"/>
</dbReference>
<organism evidence="8 10">
    <name type="scientific">Pseudodesulfovibrio indicus</name>
    <dbReference type="NCBI Taxonomy" id="1716143"/>
    <lineage>
        <taxon>Bacteria</taxon>
        <taxon>Pseudomonadati</taxon>
        <taxon>Thermodesulfobacteriota</taxon>
        <taxon>Desulfovibrionia</taxon>
        <taxon>Desulfovibrionales</taxon>
        <taxon>Desulfovibrionaceae</taxon>
    </lineage>
</organism>
<feature type="binding site" evidence="5">
    <location>
        <position position="111"/>
    </location>
    <ligand>
        <name>S-adenosyl-L-methionine</name>
        <dbReference type="ChEBI" id="CHEBI:59789"/>
    </ligand>
</feature>
<evidence type="ECO:0000256" key="5">
    <source>
        <dbReference type="PROSITE-ProRule" id="PRU01023"/>
    </source>
</evidence>
<keyword evidence="4 5" id="KW-0694">RNA-binding</keyword>
<feature type="binding site" evidence="5">
    <location>
        <begin position="87"/>
        <end position="93"/>
    </location>
    <ligand>
        <name>S-adenosyl-L-methionine</name>
        <dbReference type="ChEBI" id="CHEBI:59789"/>
    </ligand>
</feature>
<sequence length="427" mass="45906">MTYIGRTFRLVCDERAVPVVEGLLRAQGFEFGPEPFYAFARKLIHEPFPLGESLAARFGLIYIQDRSSMLPPLALAPEEGSAVLDMCSAPGSKTSLLSRLVGPQGFVFASEPSADRLATLRANLRRTGSVNTATAKAMAQDLPFDDGAWERIQLDPPCSGWGTVDKNPKVMEVWSGSKTAPLVALQKTLLARAADMLAPGGVVLYSTCTTNIEENEDQVAWAMETLDLDLEPLAEPEGFVFAPPLKDGMDGILRVADDSEGQGFFLARFVKRGGGSATAVRGAQKRDLPGTRLNLSKMVGGDGLDLSGLPPGEVYDFGGKAFFLYERALDLIPGAVRWQGFPLGKVAGRAERAKFTPGPLARVLLPGDPSRATCDVFDADDTAVLERLLAGQSVPFRSGKGPVGLYYRGLPVGWLARKGSRLLWSAK</sequence>
<reference evidence="8 10" key="2">
    <citation type="submission" date="2019-03" db="EMBL/GenBank/DDBJ databases">
        <title>Genomic Encyclopedia of Type Strains, Phase IV (KMG-IV): sequencing the most valuable type-strain genomes for metagenomic binning, comparative biology and taxonomic classification.</title>
        <authorList>
            <person name="Goeker M."/>
        </authorList>
    </citation>
    <scope>NUCLEOTIDE SEQUENCE [LARGE SCALE GENOMIC DNA]</scope>
    <source>
        <strain evidence="8 10">DSM 101483</strain>
    </source>
</reference>
<feature type="binding site" evidence="5">
    <location>
        <position position="155"/>
    </location>
    <ligand>
        <name>S-adenosyl-L-methionine</name>
        <dbReference type="ChEBI" id="CHEBI:59789"/>
    </ligand>
</feature>
<dbReference type="InterPro" id="IPR029063">
    <property type="entry name" value="SAM-dependent_MTases_sf"/>
</dbReference>
<gene>
    <name evidence="7" type="ORF">AWY79_17690</name>
    <name evidence="8" type="ORF">EDC59_11120</name>
</gene>
<dbReference type="GO" id="GO:0001510">
    <property type="term" value="P:RNA methylation"/>
    <property type="evidence" value="ECO:0007669"/>
    <property type="project" value="InterPro"/>
</dbReference>
<dbReference type="GO" id="GO:0003723">
    <property type="term" value="F:RNA binding"/>
    <property type="evidence" value="ECO:0007669"/>
    <property type="project" value="UniProtKB-UniRule"/>
</dbReference>
<dbReference type="InterPro" id="IPR023267">
    <property type="entry name" value="RCMT"/>
</dbReference>
<evidence type="ECO:0000256" key="1">
    <source>
        <dbReference type="ARBA" id="ARBA00022603"/>
    </source>
</evidence>
<evidence type="ECO:0000256" key="2">
    <source>
        <dbReference type="ARBA" id="ARBA00022679"/>
    </source>
</evidence>
<evidence type="ECO:0000313" key="8">
    <source>
        <dbReference type="EMBL" id="TDT86704.1"/>
    </source>
</evidence>
<keyword evidence="3 5" id="KW-0949">S-adenosyl-L-methionine</keyword>
<dbReference type="Proteomes" id="UP000295506">
    <property type="component" value="Unassembled WGS sequence"/>
</dbReference>
<evidence type="ECO:0000313" key="10">
    <source>
        <dbReference type="Proteomes" id="UP000295506"/>
    </source>
</evidence>
<feature type="domain" description="SAM-dependent MTase RsmB/NOP-type" evidence="6">
    <location>
        <begin position="1"/>
        <end position="272"/>
    </location>
</feature>
<comment type="caution">
    <text evidence="5">Lacks conserved residue(s) required for the propagation of feature annotation.</text>
</comment>
<feature type="active site" description="Nucleophile" evidence="5">
    <location>
        <position position="208"/>
    </location>
</feature>
<dbReference type="PANTHER" id="PTHR22807:SF30">
    <property type="entry name" value="28S RRNA (CYTOSINE(4447)-C(5))-METHYLTRANSFERASE-RELATED"/>
    <property type="match status" value="1"/>
</dbReference>
<evidence type="ECO:0000259" key="6">
    <source>
        <dbReference type="PROSITE" id="PS51686"/>
    </source>
</evidence>
<protein>
    <submittedName>
        <fullName evidence="8">16S rRNA (Cytosine1407-C5)-methyltransferase</fullName>
    </submittedName>
    <submittedName>
        <fullName evidence="7">RNA methyltransferase</fullName>
    </submittedName>
</protein>
<dbReference type="Pfam" id="PF01189">
    <property type="entry name" value="Methyltr_RsmB-F"/>
    <property type="match status" value="1"/>
</dbReference>
<dbReference type="RefSeq" id="WP_066806756.1">
    <property type="nucleotide sequence ID" value="NZ_CP014206.1"/>
</dbReference>
<accession>A0A126QTN5</accession>
<keyword evidence="9" id="KW-1185">Reference proteome</keyword>
<evidence type="ECO:0000256" key="3">
    <source>
        <dbReference type="ARBA" id="ARBA00022691"/>
    </source>
</evidence>
<dbReference type="AlphaFoldDB" id="A0A126QTN5"/>
<comment type="similarity">
    <text evidence="5">Belongs to the class I-like SAM-binding methyltransferase superfamily. RsmB/NOP family.</text>
</comment>
<evidence type="ECO:0000313" key="9">
    <source>
        <dbReference type="Proteomes" id="UP000055611"/>
    </source>
</evidence>
<dbReference type="PRINTS" id="PR02008">
    <property type="entry name" value="RCMTFAMILY"/>
</dbReference>
<evidence type="ECO:0000256" key="4">
    <source>
        <dbReference type="ARBA" id="ARBA00022884"/>
    </source>
</evidence>
<dbReference type="EMBL" id="SOBK01000011">
    <property type="protein sequence ID" value="TDT86704.1"/>
    <property type="molecule type" value="Genomic_DNA"/>
</dbReference>
<dbReference type="Gene3D" id="3.40.50.150">
    <property type="entry name" value="Vaccinia Virus protein VP39"/>
    <property type="match status" value="1"/>
</dbReference>
<dbReference type="GO" id="GO:0008173">
    <property type="term" value="F:RNA methyltransferase activity"/>
    <property type="evidence" value="ECO:0007669"/>
    <property type="project" value="InterPro"/>
</dbReference>
<dbReference type="EMBL" id="CP014206">
    <property type="protein sequence ID" value="AMK12805.1"/>
    <property type="molecule type" value="Genomic_DNA"/>
</dbReference>
<evidence type="ECO:0000313" key="7">
    <source>
        <dbReference type="EMBL" id="AMK12805.1"/>
    </source>
</evidence>
<dbReference type="InterPro" id="IPR001678">
    <property type="entry name" value="MeTrfase_RsmB-F_NOP2_dom"/>
</dbReference>
<reference evidence="7 9" key="1">
    <citation type="journal article" date="2016" name="Front. Microbiol.">
        <title>Genome Sequence of the Piezophilic, Mesophilic Sulfate-Reducing Bacterium Desulfovibrio indicus J2T.</title>
        <authorList>
            <person name="Cao J."/>
            <person name="Maignien L."/>
            <person name="Shao Z."/>
            <person name="Alain K."/>
            <person name="Jebbar M."/>
        </authorList>
    </citation>
    <scope>NUCLEOTIDE SEQUENCE [LARGE SCALE GENOMIC DNA]</scope>
    <source>
        <strain evidence="7 9">J2</strain>
    </source>
</reference>
<proteinExistence type="inferred from homology"/>
<dbReference type="OrthoDB" id="9810297at2"/>
<keyword evidence="2 5" id="KW-0808">Transferase</keyword>
<dbReference type="InterPro" id="IPR049560">
    <property type="entry name" value="MeTrfase_RsmB-F_NOP2_cat"/>
</dbReference>
<dbReference type="KEGG" id="dej:AWY79_17690"/>
<dbReference type="PROSITE" id="PS51686">
    <property type="entry name" value="SAM_MT_RSMB_NOP"/>
    <property type="match status" value="1"/>
</dbReference>
<keyword evidence="1 5" id="KW-0489">Methyltransferase</keyword>
<dbReference type="Proteomes" id="UP000055611">
    <property type="component" value="Chromosome"/>
</dbReference>